<accession>A0A518GVU0</accession>
<evidence type="ECO:0000313" key="1">
    <source>
        <dbReference type="EMBL" id="QDV32710.1"/>
    </source>
</evidence>
<keyword evidence="2" id="KW-1185">Reference proteome</keyword>
<name>A0A518GVU0_9BACT</name>
<reference evidence="1 2" key="1">
    <citation type="submission" date="2019-02" db="EMBL/GenBank/DDBJ databases">
        <title>Deep-cultivation of Planctomycetes and their phenomic and genomic characterization uncovers novel biology.</title>
        <authorList>
            <person name="Wiegand S."/>
            <person name="Jogler M."/>
            <person name="Boedeker C."/>
            <person name="Pinto D."/>
            <person name="Vollmers J."/>
            <person name="Rivas-Marin E."/>
            <person name="Kohn T."/>
            <person name="Peeters S.H."/>
            <person name="Heuer A."/>
            <person name="Rast P."/>
            <person name="Oberbeckmann S."/>
            <person name="Bunk B."/>
            <person name="Jeske O."/>
            <person name="Meyerdierks A."/>
            <person name="Storesund J.E."/>
            <person name="Kallscheuer N."/>
            <person name="Luecker S."/>
            <person name="Lage O.M."/>
            <person name="Pohl T."/>
            <person name="Merkel B.J."/>
            <person name="Hornburger P."/>
            <person name="Mueller R.-W."/>
            <person name="Bruemmer F."/>
            <person name="Labrenz M."/>
            <person name="Spormann A.M."/>
            <person name="Op den Camp H."/>
            <person name="Overmann J."/>
            <person name="Amann R."/>
            <person name="Jetten M.S.M."/>
            <person name="Mascher T."/>
            <person name="Medema M.H."/>
            <person name="Devos D.P."/>
            <person name="Kaster A.-K."/>
            <person name="Ovreas L."/>
            <person name="Rohde M."/>
            <person name="Galperin M.Y."/>
            <person name="Jogler C."/>
        </authorList>
    </citation>
    <scope>NUCLEOTIDE SEQUENCE [LARGE SCALE GENOMIC DNA]</scope>
    <source>
        <strain evidence="1 2">ElP</strain>
    </source>
</reference>
<protein>
    <submittedName>
        <fullName evidence="1">Uncharacterized protein</fullName>
    </submittedName>
</protein>
<gene>
    <name evidence="1" type="ORF">ElP_05490</name>
</gene>
<dbReference type="KEGG" id="tpla:ElP_05490"/>
<sequence length="169" mass="19427">MRSSLDPRPGPRETIAAAMRLLRLAIDAEDVHAACMASTVLCMKIRNEVEHRLRDEPDWDSKGRWLATFSTANLYRLPPGRVRVFDAMTWGSHSNTAGRLWPEPFETDLRFDQDAAELTAYRIRFGDRRSLPNEGVREGFARTVRDIRDGAVSWRYEWQDGPPITPVDR</sequence>
<evidence type="ECO:0000313" key="2">
    <source>
        <dbReference type="Proteomes" id="UP000317835"/>
    </source>
</evidence>
<organism evidence="1 2">
    <name type="scientific">Tautonia plasticadhaerens</name>
    <dbReference type="NCBI Taxonomy" id="2527974"/>
    <lineage>
        <taxon>Bacteria</taxon>
        <taxon>Pseudomonadati</taxon>
        <taxon>Planctomycetota</taxon>
        <taxon>Planctomycetia</taxon>
        <taxon>Isosphaerales</taxon>
        <taxon>Isosphaeraceae</taxon>
        <taxon>Tautonia</taxon>
    </lineage>
</organism>
<dbReference type="EMBL" id="CP036426">
    <property type="protein sequence ID" value="QDV32710.1"/>
    <property type="molecule type" value="Genomic_DNA"/>
</dbReference>
<proteinExistence type="predicted"/>
<dbReference type="AlphaFoldDB" id="A0A518GVU0"/>
<dbReference type="RefSeq" id="WP_145266999.1">
    <property type="nucleotide sequence ID" value="NZ_CP036426.1"/>
</dbReference>
<dbReference type="Proteomes" id="UP000317835">
    <property type="component" value="Chromosome"/>
</dbReference>